<organism evidence="2 3">
    <name type="scientific">Marmoricola endophyticus</name>
    <dbReference type="NCBI Taxonomy" id="2040280"/>
    <lineage>
        <taxon>Bacteria</taxon>
        <taxon>Bacillati</taxon>
        <taxon>Actinomycetota</taxon>
        <taxon>Actinomycetes</taxon>
        <taxon>Propionibacteriales</taxon>
        <taxon>Nocardioidaceae</taxon>
        <taxon>Marmoricola</taxon>
    </lineage>
</organism>
<dbReference type="Pfam" id="PF00300">
    <property type="entry name" value="His_Phos_1"/>
    <property type="match status" value="1"/>
</dbReference>
<dbReference type="InterPro" id="IPR029033">
    <property type="entry name" value="His_PPase_superfam"/>
</dbReference>
<feature type="transmembrane region" description="Helical" evidence="1">
    <location>
        <begin position="200"/>
        <end position="225"/>
    </location>
</feature>
<evidence type="ECO:0008006" key="4">
    <source>
        <dbReference type="Google" id="ProtNLM"/>
    </source>
</evidence>
<keyword evidence="1" id="KW-0472">Membrane</keyword>
<evidence type="ECO:0000313" key="3">
    <source>
        <dbReference type="Proteomes" id="UP000649179"/>
    </source>
</evidence>
<dbReference type="SUPFAM" id="SSF53254">
    <property type="entry name" value="Phosphoglycerate mutase-like"/>
    <property type="match status" value="1"/>
</dbReference>
<dbReference type="AlphaFoldDB" id="A0A917BFT4"/>
<dbReference type="InterPro" id="IPR013078">
    <property type="entry name" value="His_Pase_superF_clade-1"/>
</dbReference>
<reference evidence="2" key="2">
    <citation type="submission" date="2020-09" db="EMBL/GenBank/DDBJ databases">
        <authorList>
            <person name="Sun Q."/>
            <person name="Zhou Y."/>
        </authorList>
    </citation>
    <scope>NUCLEOTIDE SEQUENCE</scope>
    <source>
        <strain evidence="2">CGMCC 1.16067</strain>
    </source>
</reference>
<evidence type="ECO:0000313" key="2">
    <source>
        <dbReference type="EMBL" id="GGF38825.1"/>
    </source>
</evidence>
<feature type="transmembrane region" description="Helical" evidence="1">
    <location>
        <begin position="232"/>
        <end position="255"/>
    </location>
</feature>
<dbReference type="RefSeq" id="WP_188778858.1">
    <property type="nucleotide sequence ID" value="NZ_BMKQ01000001.1"/>
</dbReference>
<evidence type="ECO:0000256" key="1">
    <source>
        <dbReference type="SAM" id="Phobius"/>
    </source>
</evidence>
<accession>A0A917BFT4</accession>
<protein>
    <recommendedName>
        <fullName evidence="4">Histidine phosphatase family protein</fullName>
    </recommendedName>
</protein>
<comment type="caution">
    <text evidence="2">The sequence shown here is derived from an EMBL/GenBank/DDBJ whole genome shotgun (WGS) entry which is preliminary data.</text>
</comment>
<keyword evidence="3" id="KW-1185">Reference proteome</keyword>
<proteinExistence type="predicted"/>
<reference evidence="2" key="1">
    <citation type="journal article" date="2014" name="Int. J. Syst. Evol. Microbiol.">
        <title>Complete genome sequence of Corynebacterium casei LMG S-19264T (=DSM 44701T), isolated from a smear-ripened cheese.</title>
        <authorList>
            <consortium name="US DOE Joint Genome Institute (JGI-PGF)"/>
            <person name="Walter F."/>
            <person name="Albersmeier A."/>
            <person name="Kalinowski J."/>
            <person name="Ruckert C."/>
        </authorList>
    </citation>
    <scope>NUCLEOTIDE SEQUENCE</scope>
    <source>
        <strain evidence="2">CGMCC 1.16067</strain>
    </source>
</reference>
<keyword evidence="1" id="KW-1133">Transmembrane helix</keyword>
<dbReference type="EMBL" id="BMKQ01000001">
    <property type="protein sequence ID" value="GGF38825.1"/>
    <property type="molecule type" value="Genomic_DNA"/>
</dbReference>
<dbReference type="Proteomes" id="UP000649179">
    <property type="component" value="Unassembled WGS sequence"/>
</dbReference>
<sequence length="258" mass="27628">MPERYVHLVRHGRPAVDVDVAAAQWSLDPAGLDAVRALRTSGRLPDRATWFVSPEAKARETAALLTDGPVEVVDGLREQVRLHVGWVDDFDGVVRAAYDDPSVPAHEGWEPLAATRERARDAVRRLLREHPRGDLVLVGHATCLSLVAAELTGTEPNPHVPSATGFPDVTTIRLSTTGAPAPLSFRQVLLASTVLTAADVLVWEAVTTVGLVLAPAAVVAALVAFPRNTRDLGVTLLAAVLLAFAMVTFVLVFLARIE</sequence>
<dbReference type="CDD" id="cd07067">
    <property type="entry name" value="HP_PGM_like"/>
    <property type="match status" value="1"/>
</dbReference>
<dbReference type="Gene3D" id="3.40.50.1240">
    <property type="entry name" value="Phosphoglycerate mutase-like"/>
    <property type="match status" value="1"/>
</dbReference>
<name>A0A917BFT4_9ACTN</name>
<keyword evidence="1" id="KW-0812">Transmembrane</keyword>
<gene>
    <name evidence="2" type="ORF">GCM10011519_10540</name>
</gene>